<dbReference type="InterPro" id="IPR018062">
    <property type="entry name" value="HTH_AraC-typ_CS"/>
</dbReference>
<accession>A0A918TS15</accession>
<keyword evidence="1" id="KW-0805">Transcription regulation</keyword>
<dbReference type="InterPro" id="IPR029062">
    <property type="entry name" value="Class_I_gatase-like"/>
</dbReference>
<dbReference type="InterPro" id="IPR018060">
    <property type="entry name" value="HTH_AraC"/>
</dbReference>
<dbReference type="InterPro" id="IPR052158">
    <property type="entry name" value="INH-QAR"/>
</dbReference>
<keyword evidence="2" id="KW-0238">DNA-binding</keyword>
<dbReference type="Pfam" id="PF01965">
    <property type="entry name" value="DJ-1_PfpI"/>
    <property type="match status" value="1"/>
</dbReference>
<evidence type="ECO:0000256" key="2">
    <source>
        <dbReference type="ARBA" id="ARBA00023125"/>
    </source>
</evidence>
<dbReference type="Gene3D" id="3.40.50.880">
    <property type="match status" value="1"/>
</dbReference>
<dbReference type="SUPFAM" id="SSF46689">
    <property type="entry name" value="Homeodomain-like"/>
    <property type="match status" value="2"/>
</dbReference>
<evidence type="ECO:0000256" key="1">
    <source>
        <dbReference type="ARBA" id="ARBA00023015"/>
    </source>
</evidence>
<dbReference type="SUPFAM" id="SSF52317">
    <property type="entry name" value="Class I glutamine amidotransferase-like"/>
    <property type="match status" value="1"/>
</dbReference>
<reference evidence="5" key="2">
    <citation type="submission" date="2020-09" db="EMBL/GenBank/DDBJ databases">
        <authorList>
            <person name="Sun Q."/>
            <person name="Kim S."/>
        </authorList>
    </citation>
    <scope>NUCLEOTIDE SEQUENCE</scope>
    <source>
        <strain evidence="5">KCTC 23310</strain>
    </source>
</reference>
<sequence>MPETIDISLLLYPECQMASVHGLGDMFAIANLYAAELGSGQRIRCGHWSADGAAPDKPPQVLIIPGRLTPPMLAAEAEPLAAWLRACHAKGTVMASVCVGAFLLGHGGLLDGRRATTHWFYTEAFEATFPRARLTPEAILVEDGDILTAAGMMAWTDLGLRLIHRFLGPTVMAETARFLLVDPAGREQRHYSHFAPRLSHGDAAILRVQHWLQARGGREVSIPAMAAEAGLEPRTFLRRFQRATGHRPTEYVQHLRIGLARERLEFTRDPVDRIAWDVGYEDPAAFRRLFQRLTGLTASAYREKFATLPPQ</sequence>
<reference evidence="5" key="1">
    <citation type="journal article" date="2014" name="Int. J. Syst. Evol. Microbiol.">
        <title>Complete genome sequence of Corynebacterium casei LMG S-19264T (=DSM 44701T), isolated from a smear-ripened cheese.</title>
        <authorList>
            <consortium name="US DOE Joint Genome Institute (JGI-PGF)"/>
            <person name="Walter F."/>
            <person name="Albersmeier A."/>
            <person name="Kalinowski J."/>
            <person name="Ruckert C."/>
        </authorList>
    </citation>
    <scope>NUCLEOTIDE SEQUENCE</scope>
    <source>
        <strain evidence="5">KCTC 23310</strain>
    </source>
</reference>
<evidence type="ECO:0000313" key="6">
    <source>
        <dbReference type="Proteomes" id="UP000638981"/>
    </source>
</evidence>
<protein>
    <submittedName>
        <fullName evidence="5">AraC family transcriptional regulator</fullName>
    </submittedName>
</protein>
<feature type="domain" description="HTH araC/xylS-type" evidence="4">
    <location>
        <begin position="206"/>
        <end position="304"/>
    </location>
</feature>
<dbReference type="AlphaFoldDB" id="A0A918TS15"/>
<dbReference type="GO" id="GO:0003700">
    <property type="term" value="F:DNA-binding transcription factor activity"/>
    <property type="evidence" value="ECO:0007669"/>
    <property type="project" value="InterPro"/>
</dbReference>
<name>A0A918TS15_9RHOB</name>
<comment type="caution">
    <text evidence="5">The sequence shown here is derived from an EMBL/GenBank/DDBJ whole genome shotgun (WGS) entry which is preliminary data.</text>
</comment>
<dbReference type="PANTHER" id="PTHR43130:SF3">
    <property type="entry name" value="HTH-TYPE TRANSCRIPTIONAL REGULATOR RV1931C"/>
    <property type="match status" value="1"/>
</dbReference>
<dbReference type="GO" id="GO:0043565">
    <property type="term" value="F:sequence-specific DNA binding"/>
    <property type="evidence" value="ECO:0007669"/>
    <property type="project" value="InterPro"/>
</dbReference>
<gene>
    <name evidence="5" type="ORF">GCM10007315_24210</name>
</gene>
<dbReference type="SMART" id="SM00342">
    <property type="entry name" value="HTH_ARAC"/>
    <property type="match status" value="1"/>
</dbReference>
<proteinExistence type="predicted"/>
<evidence type="ECO:0000256" key="3">
    <source>
        <dbReference type="ARBA" id="ARBA00023163"/>
    </source>
</evidence>
<evidence type="ECO:0000313" key="5">
    <source>
        <dbReference type="EMBL" id="GHC59608.1"/>
    </source>
</evidence>
<dbReference type="Pfam" id="PF12833">
    <property type="entry name" value="HTH_18"/>
    <property type="match status" value="1"/>
</dbReference>
<dbReference type="PANTHER" id="PTHR43130">
    <property type="entry name" value="ARAC-FAMILY TRANSCRIPTIONAL REGULATOR"/>
    <property type="match status" value="1"/>
</dbReference>
<dbReference type="PROSITE" id="PS00041">
    <property type="entry name" value="HTH_ARAC_FAMILY_1"/>
    <property type="match status" value="1"/>
</dbReference>
<dbReference type="InterPro" id="IPR002818">
    <property type="entry name" value="DJ-1/PfpI"/>
</dbReference>
<keyword evidence="3" id="KW-0804">Transcription</keyword>
<dbReference type="PROSITE" id="PS01124">
    <property type="entry name" value="HTH_ARAC_FAMILY_2"/>
    <property type="match status" value="1"/>
</dbReference>
<dbReference type="Gene3D" id="1.10.10.60">
    <property type="entry name" value="Homeodomain-like"/>
    <property type="match status" value="2"/>
</dbReference>
<dbReference type="Proteomes" id="UP000638981">
    <property type="component" value="Unassembled WGS sequence"/>
</dbReference>
<organism evidence="5 6">
    <name type="scientific">Neogemmobacter tilapiae</name>
    <dbReference type="NCBI Taxonomy" id="875041"/>
    <lineage>
        <taxon>Bacteria</taxon>
        <taxon>Pseudomonadati</taxon>
        <taxon>Pseudomonadota</taxon>
        <taxon>Alphaproteobacteria</taxon>
        <taxon>Rhodobacterales</taxon>
        <taxon>Paracoccaceae</taxon>
        <taxon>Neogemmobacter</taxon>
    </lineage>
</organism>
<dbReference type="RefSeq" id="WP_189411941.1">
    <property type="nucleotide sequence ID" value="NZ_BMYJ01000007.1"/>
</dbReference>
<evidence type="ECO:0000259" key="4">
    <source>
        <dbReference type="PROSITE" id="PS01124"/>
    </source>
</evidence>
<keyword evidence="6" id="KW-1185">Reference proteome</keyword>
<dbReference type="EMBL" id="BMYJ01000007">
    <property type="protein sequence ID" value="GHC59608.1"/>
    <property type="molecule type" value="Genomic_DNA"/>
</dbReference>
<dbReference type="InterPro" id="IPR009057">
    <property type="entry name" value="Homeodomain-like_sf"/>
</dbReference>